<reference evidence="3" key="1">
    <citation type="submission" date="2017-09" db="EMBL/GenBank/DDBJ databases">
        <title>Depth-based differentiation of microbial function through sediment-hosted aquifers and enrichment of novel symbionts in the deep terrestrial subsurface.</title>
        <authorList>
            <person name="Probst A.J."/>
            <person name="Ladd B."/>
            <person name="Jarett J.K."/>
            <person name="Geller-Mcgrath D.E."/>
            <person name="Sieber C.M.K."/>
            <person name="Emerson J.B."/>
            <person name="Anantharaman K."/>
            <person name="Thomas B.C."/>
            <person name="Malmstrom R."/>
            <person name="Stieglmeier M."/>
            <person name="Klingl A."/>
            <person name="Woyke T."/>
            <person name="Ryan C.M."/>
            <person name="Banfield J.F."/>
        </authorList>
    </citation>
    <scope>NUCLEOTIDE SEQUENCE [LARGE SCALE GENOMIC DNA]</scope>
</reference>
<feature type="domain" description="YoaR-like putative peptidoglycan binding" evidence="1">
    <location>
        <begin position="106"/>
        <end position="206"/>
    </location>
</feature>
<dbReference type="AlphaFoldDB" id="A0A2M7VD79"/>
<protein>
    <recommendedName>
        <fullName evidence="1">YoaR-like putative peptidoglycan binding domain-containing protein</fullName>
    </recommendedName>
</protein>
<dbReference type="PANTHER" id="PTHR35788:SF1">
    <property type="entry name" value="EXPORTED PROTEIN"/>
    <property type="match status" value="1"/>
</dbReference>
<gene>
    <name evidence="2" type="ORF">COX77_04735</name>
</gene>
<evidence type="ECO:0000313" key="2">
    <source>
        <dbReference type="EMBL" id="PIZ98366.1"/>
    </source>
</evidence>
<comment type="caution">
    <text evidence="2">The sequence shown here is derived from an EMBL/GenBank/DDBJ whole genome shotgun (WGS) entry which is preliminary data.</text>
</comment>
<dbReference type="InterPro" id="IPR052913">
    <property type="entry name" value="Glycopeptide_resist_protein"/>
</dbReference>
<dbReference type="InterPro" id="IPR022029">
    <property type="entry name" value="YoaR-like_PG-bd"/>
</dbReference>
<proteinExistence type="predicted"/>
<dbReference type="InterPro" id="IPR007391">
    <property type="entry name" value="Vancomycin_resist_VanW"/>
</dbReference>
<dbReference type="Proteomes" id="UP000230405">
    <property type="component" value="Unassembled WGS sequence"/>
</dbReference>
<accession>A0A2M7VD79</accession>
<dbReference type="EMBL" id="PFPO01000091">
    <property type="protein sequence ID" value="PIZ98366.1"/>
    <property type="molecule type" value="Genomic_DNA"/>
</dbReference>
<sequence length="622" mass="70329">MFWPASRLQEKKWLTIVVATFLLLVVIVGAAQYLSWLNPRHTIIRGVWVGSIDLSNQTREQAIATLQVAVDQKKINGQIVYHQNNKHNIPFSINGQDLESAYPLFQYDITKTVGGLMTIGNSDNGWLATYNQVLHYWQPQKYAMTLETDRVRLKKVLQDILSAAESPSHDARPKIVQEQVEIEEHTLGLGFDYDALSNRIIQQAANLSDQPIVVELNFIEPKIKKDEINETMLAAIKNFIEQKKELLLQYEDKKWNIKQEQYLPWLAFAKEDGEIKLVLQEELFVDYILKEVSPEIDQPAKDPKFSITNGRVTEFQSSQSGKQVEISELRKEVNNKFFTTGEGENVFLIQIKETNPEQAVEDINDLGIVEMIGVGVSSFKGSPPNRVHNIKTGANAINGIIIKPAEIFSLIDALGDIDRNNGYLTELVIKGDKTIPEYGGGLCQIGTTTFRAAIDSGLPIVERRNHSYRVVYYEPAGTDATIYDPRPDFKFTNDTGSNILIVTKVVGTDLRFEFWGKKDERIIEYSKPRIFNITKPGPTKLIETTELKPGEKKCIERPHNGADAEFDYKVVYVTGEIKQQTFKSHYIPWPEVCLIGVEKKEAISSEGNNDGNLINTPIINGQ</sequence>
<name>A0A2M7VD79_9BACT</name>
<dbReference type="Pfam" id="PF04294">
    <property type="entry name" value="VanW"/>
    <property type="match status" value="1"/>
</dbReference>
<feature type="domain" description="YoaR-like putative peptidoglycan binding" evidence="1">
    <location>
        <begin position="285"/>
        <end position="337"/>
    </location>
</feature>
<dbReference type="PANTHER" id="PTHR35788">
    <property type="entry name" value="EXPORTED PROTEIN-RELATED"/>
    <property type="match status" value="1"/>
</dbReference>
<evidence type="ECO:0000259" key="1">
    <source>
        <dbReference type="Pfam" id="PF12229"/>
    </source>
</evidence>
<evidence type="ECO:0000313" key="3">
    <source>
        <dbReference type="Proteomes" id="UP000230405"/>
    </source>
</evidence>
<dbReference type="Pfam" id="PF12229">
    <property type="entry name" value="PG_binding_4"/>
    <property type="match status" value="2"/>
</dbReference>
<organism evidence="2 3">
    <name type="scientific">Candidatus Komeilibacteria bacterium CG_4_10_14_0_2_um_filter_37_10</name>
    <dbReference type="NCBI Taxonomy" id="1974470"/>
    <lineage>
        <taxon>Bacteria</taxon>
        <taxon>Candidatus Komeiliibacteriota</taxon>
    </lineage>
</organism>